<gene>
    <name evidence="10" type="ORF">SAMN06297382_2347</name>
</gene>
<proteinExistence type="inferred from homology"/>
<dbReference type="Proteomes" id="UP000198346">
    <property type="component" value="Unassembled WGS sequence"/>
</dbReference>
<protein>
    <submittedName>
        <fullName evidence="10">Kef-type potassium/proton antiporter, CPA2 family</fullName>
    </submittedName>
</protein>
<dbReference type="Pfam" id="PF02254">
    <property type="entry name" value="TrkA_N"/>
    <property type="match status" value="1"/>
</dbReference>
<accession>A0A239PWQ9</accession>
<dbReference type="OrthoDB" id="9781411at2"/>
<dbReference type="InterPro" id="IPR038770">
    <property type="entry name" value="Na+/solute_symporter_sf"/>
</dbReference>
<dbReference type="PROSITE" id="PS51201">
    <property type="entry name" value="RCK_N"/>
    <property type="match status" value="1"/>
</dbReference>
<dbReference type="GO" id="GO:1902600">
    <property type="term" value="P:proton transmembrane transport"/>
    <property type="evidence" value="ECO:0007669"/>
    <property type="project" value="InterPro"/>
</dbReference>
<feature type="transmembrane region" description="Helical" evidence="8">
    <location>
        <begin position="239"/>
        <end position="272"/>
    </location>
</feature>
<reference evidence="10 11" key="1">
    <citation type="submission" date="2017-07" db="EMBL/GenBank/DDBJ databases">
        <authorList>
            <person name="Sun Z.S."/>
            <person name="Albrecht U."/>
            <person name="Echele G."/>
            <person name="Lee C.C."/>
        </authorList>
    </citation>
    <scope>NUCLEOTIDE SEQUENCE [LARGE SCALE GENOMIC DNA]</scope>
    <source>
        <strain evidence="10 11">CGMCC 1.12710</strain>
    </source>
</reference>
<feature type="compositionally biased region" description="Low complexity" evidence="7">
    <location>
        <begin position="421"/>
        <end position="441"/>
    </location>
</feature>
<dbReference type="EMBL" id="FZQA01000005">
    <property type="protein sequence ID" value="SNT74761.1"/>
    <property type="molecule type" value="Genomic_DNA"/>
</dbReference>
<evidence type="ECO:0000256" key="3">
    <source>
        <dbReference type="ARBA" id="ARBA00022448"/>
    </source>
</evidence>
<evidence type="ECO:0000256" key="5">
    <source>
        <dbReference type="ARBA" id="ARBA00022989"/>
    </source>
</evidence>
<feature type="transmembrane region" description="Helical" evidence="8">
    <location>
        <begin position="6"/>
        <end position="26"/>
    </location>
</feature>
<dbReference type="RefSeq" id="WP_089412787.1">
    <property type="nucleotide sequence ID" value="NZ_FZQA01000005.1"/>
</dbReference>
<dbReference type="Pfam" id="PF00999">
    <property type="entry name" value="Na_H_Exchanger"/>
    <property type="match status" value="1"/>
</dbReference>
<organism evidence="10 11">
    <name type="scientific">Amphiplicatus metriothermophilus</name>
    <dbReference type="NCBI Taxonomy" id="1519374"/>
    <lineage>
        <taxon>Bacteria</taxon>
        <taxon>Pseudomonadati</taxon>
        <taxon>Pseudomonadota</taxon>
        <taxon>Alphaproteobacteria</taxon>
        <taxon>Parvularculales</taxon>
        <taxon>Parvularculaceae</taxon>
        <taxon>Amphiplicatus</taxon>
    </lineage>
</organism>
<comment type="similarity">
    <text evidence="2">Belongs to the monovalent cation:proton antiporter 2 (CPA2) transporter (TC 2.A.37) family.</text>
</comment>
<evidence type="ECO:0000256" key="8">
    <source>
        <dbReference type="SAM" id="Phobius"/>
    </source>
</evidence>
<evidence type="ECO:0000256" key="7">
    <source>
        <dbReference type="SAM" id="MobiDB-lite"/>
    </source>
</evidence>
<dbReference type="SUPFAM" id="SSF51735">
    <property type="entry name" value="NAD(P)-binding Rossmann-fold domains"/>
    <property type="match status" value="1"/>
</dbReference>
<feature type="transmembrane region" description="Helical" evidence="8">
    <location>
        <begin position="195"/>
        <end position="218"/>
    </location>
</feature>
<dbReference type="Gene3D" id="3.40.50.720">
    <property type="entry name" value="NAD(P)-binding Rossmann-like Domain"/>
    <property type="match status" value="1"/>
</dbReference>
<evidence type="ECO:0000313" key="10">
    <source>
        <dbReference type="EMBL" id="SNT74761.1"/>
    </source>
</evidence>
<dbReference type="Gene3D" id="1.20.1530.20">
    <property type="match status" value="1"/>
</dbReference>
<evidence type="ECO:0000259" key="9">
    <source>
        <dbReference type="PROSITE" id="PS51201"/>
    </source>
</evidence>
<feature type="transmembrane region" description="Helical" evidence="8">
    <location>
        <begin position="154"/>
        <end position="175"/>
    </location>
</feature>
<keyword evidence="5 8" id="KW-1133">Transmembrane helix</keyword>
<keyword evidence="11" id="KW-1185">Reference proteome</keyword>
<dbReference type="PANTHER" id="PTHR42751:SF1">
    <property type="entry name" value="CATION_PROTON ANTIPORTER YBAL-RELATED"/>
    <property type="match status" value="1"/>
</dbReference>
<name>A0A239PWQ9_9PROT</name>
<feature type="transmembrane region" description="Helical" evidence="8">
    <location>
        <begin position="292"/>
        <end position="310"/>
    </location>
</feature>
<dbReference type="GO" id="GO:0016020">
    <property type="term" value="C:membrane"/>
    <property type="evidence" value="ECO:0007669"/>
    <property type="project" value="UniProtKB-SubCell"/>
</dbReference>
<evidence type="ECO:0000256" key="4">
    <source>
        <dbReference type="ARBA" id="ARBA00022692"/>
    </source>
</evidence>
<dbReference type="GO" id="GO:0006813">
    <property type="term" value="P:potassium ion transport"/>
    <property type="evidence" value="ECO:0007669"/>
    <property type="project" value="InterPro"/>
</dbReference>
<feature type="region of interest" description="Disordered" evidence="7">
    <location>
        <begin position="417"/>
        <end position="444"/>
    </location>
</feature>
<feature type="transmembrane region" description="Helical" evidence="8">
    <location>
        <begin position="115"/>
        <end position="133"/>
    </location>
</feature>
<dbReference type="GO" id="GO:0015297">
    <property type="term" value="F:antiporter activity"/>
    <property type="evidence" value="ECO:0007669"/>
    <property type="project" value="InterPro"/>
</dbReference>
<sequence length="618" mass="63810">MSEQAPLTTTIVVGLGLAFILGAFAHRLKLPPLVGYLLAGVAVGPYTPGFVADQAIGAQLAELGVILLMFGVGLSFSPRDLMSVRALAVPGAIGQILIATLLGAGLGLAMGWSPAGAFLFGFALSIASTVVLLKSLQDRRLIETERGRLAVGWAIVEDLLTVFALVLIPPLARLAGAAAETSPGPLALRLFGPEAGVSGALALTLLKVVAFVGVMFVIGRRIIPWVLHEMAHTGSRELFRLAVLATALGVALGSSLLFDVSLALGAFFAGMILAESELSQRAAQETLPLRDAFAVLFFVSVGMLFDPAIVLRDPLALLAVVFVIVVARAAITLVIVGLFRHPLSTGLVIAASRAQIGEFSFILASIGVGLGVFPERGQDLIIAGALISILLNPLAFWALPALERGLQAPLQRVGLAPPPRETAAPAQEPAPAAEPEAPAQQTSKTGHAIVVGYGRVGKAIAEELGARGIPYVVIEDAAARVDEARAAGAEVIVGNGAMTETLSLANAGEARCLLVAIPNVFEAGSATEEGRRLNPGMPIIVRAQTDDEEAHLKHLGASMVVLGGREVGLGMLSQLDAAVRAQQKNAASEAEEASAASAPPATPEPAVEPAAETELDER</sequence>
<dbReference type="AlphaFoldDB" id="A0A239PWQ9"/>
<evidence type="ECO:0000256" key="6">
    <source>
        <dbReference type="ARBA" id="ARBA00023136"/>
    </source>
</evidence>
<dbReference type="PANTHER" id="PTHR42751">
    <property type="entry name" value="SODIUM/HYDROGEN EXCHANGER FAMILY/TRKA DOMAIN PROTEIN"/>
    <property type="match status" value="1"/>
</dbReference>
<dbReference type="InterPro" id="IPR003148">
    <property type="entry name" value="RCK_N"/>
</dbReference>
<keyword evidence="3" id="KW-0813">Transport</keyword>
<keyword evidence="6 8" id="KW-0472">Membrane</keyword>
<comment type="subcellular location">
    <subcellularLocation>
        <location evidence="1">Membrane</location>
        <topology evidence="1">Multi-pass membrane protein</topology>
    </subcellularLocation>
</comment>
<dbReference type="InterPro" id="IPR006153">
    <property type="entry name" value="Cation/H_exchanger_TM"/>
</dbReference>
<evidence type="ECO:0000256" key="1">
    <source>
        <dbReference type="ARBA" id="ARBA00004141"/>
    </source>
</evidence>
<feature type="transmembrane region" description="Helical" evidence="8">
    <location>
        <begin position="354"/>
        <end position="373"/>
    </location>
</feature>
<evidence type="ECO:0000256" key="2">
    <source>
        <dbReference type="ARBA" id="ARBA00005551"/>
    </source>
</evidence>
<feature type="region of interest" description="Disordered" evidence="7">
    <location>
        <begin position="582"/>
        <end position="618"/>
    </location>
</feature>
<feature type="transmembrane region" description="Helical" evidence="8">
    <location>
        <begin position="88"/>
        <end position="109"/>
    </location>
</feature>
<feature type="transmembrane region" description="Helical" evidence="8">
    <location>
        <begin position="33"/>
        <end position="50"/>
    </location>
</feature>
<dbReference type="InterPro" id="IPR036291">
    <property type="entry name" value="NAD(P)-bd_dom_sf"/>
</dbReference>
<feature type="domain" description="RCK N-terminal" evidence="9">
    <location>
        <begin position="445"/>
        <end position="562"/>
    </location>
</feature>
<evidence type="ECO:0000313" key="11">
    <source>
        <dbReference type="Proteomes" id="UP000198346"/>
    </source>
</evidence>
<feature type="compositionally biased region" description="Low complexity" evidence="7">
    <location>
        <begin position="593"/>
        <end position="610"/>
    </location>
</feature>
<feature type="transmembrane region" description="Helical" evidence="8">
    <location>
        <begin position="317"/>
        <end position="339"/>
    </location>
</feature>
<feature type="transmembrane region" description="Helical" evidence="8">
    <location>
        <begin position="56"/>
        <end position="76"/>
    </location>
</feature>
<feature type="transmembrane region" description="Helical" evidence="8">
    <location>
        <begin position="380"/>
        <end position="399"/>
    </location>
</feature>
<keyword evidence="4 8" id="KW-0812">Transmembrane</keyword>